<comment type="caution">
    <text evidence="1">The sequence shown here is derived from an EMBL/GenBank/DDBJ whole genome shotgun (WGS) entry which is preliminary data.</text>
</comment>
<protein>
    <submittedName>
        <fullName evidence="1">Uncharacterized protein</fullName>
    </submittedName>
</protein>
<name>A0A9X1XME5_9VIBR</name>
<accession>A0A9X1XME5</accession>
<dbReference type="Proteomes" id="UP001139559">
    <property type="component" value="Unassembled WGS sequence"/>
</dbReference>
<sequence length="45" mass="5050">MSNESYKTIMSLLDVVESELNKIAEAVGHVSYEEFMANNEKKQAA</sequence>
<organism evidence="1 2">
    <name type="scientific">Vibrio amylolyticus</name>
    <dbReference type="NCBI Taxonomy" id="2847292"/>
    <lineage>
        <taxon>Bacteria</taxon>
        <taxon>Pseudomonadati</taxon>
        <taxon>Pseudomonadota</taxon>
        <taxon>Gammaproteobacteria</taxon>
        <taxon>Vibrionales</taxon>
        <taxon>Vibrionaceae</taxon>
        <taxon>Vibrio</taxon>
    </lineage>
</organism>
<gene>
    <name evidence="1" type="ORF">KP803_18115</name>
</gene>
<evidence type="ECO:0000313" key="1">
    <source>
        <dbReference type="EMBL" id="MCK6265196.1"/>
    </source>
</evidence>
<dbReference type="AlphaFoldDB" id="A0A9X1XME5"/>
<evidence type="ECO:0000313" key="2">
    <source>
        <dbReference type="Proteomes" id="UP001139559"/>
    </source>
</evidence>
<dbReference type="EMBL" id="JAJHVV010000013">
    <property type="protein sequence ID" value="MCK6265196.1"/>
    <property type="molecule type" value="Genomic_DNA"/>
</dbReference>
<keyword evidence="2" id="KW-1185">Reference proteome</keyword>
<proteinExistence type="predicted"/>
<reference evidence="1" key="1">
    <citation type="submission" date="2021-11" db="EMBL/GenBank/DDBJ databases">
        <title>Vibrio ZSDE26 sp. nov. and Vibrio ZSDZ34 sp. nov., isolated from coastal seawater in Qingdao.</title>
        <authorList>
            <person name="Zhang P."/>
        </authorList>
    </citation>
    <scope>NUCLEOTIDE SEQUENCE</scope>
    <source>
        <strain evidence="1">ZSDE26</strain>
    </source>
</reference>
<dbReference type="RefSeq" id="WP_248010277.1">
    <property type="nucleotide sequence ID" value="NZ_JAJHVV010000013.1"/>
</dbReference>